<dbReference type="EMBL" id="MU275950">
    <property type="protein sequence ID" value="KAI0045475.1"/>
    <property type="molecule type" value="Genomic_DNA"/>
</dbReference>
<dbReference type="Proteomes" id="UP000814033">
    <property type="component" value="Unassembled WGS sequence"/>
</dbReference>
<proteinExistence type="predicted"/>
<accession>A0ACB8RNH6</accession>
<evidence type="ECO:0000313" key="2">
    <source>
        <dbReference type="Proteomes" id="UP000814033"/>
    </source>
</evidence>
<reference evidence="1" key="2">
    <citation type="journal article" date="2022" name="New Phytol.">
        <title>Evolutionary transition to the ectomycorrhizal habit in the genomes of a hyperdiverse lineage of mushroom-forming fungi.</title>
        <authorList>
            <person name="Looney B."/>
            <person name="Miyauchi S."/>
            <person name="Morin E."/>
            <person name="Drula E."/>
            <person name="Courty P.E."/>
            <person name="Kohler A."/>
            <person name="Kuo A."/>
            <person name="LaButti K."/>
            <person name="Pangilinan J."/>
            <person name="Lipzen A."/>
            <person name="Riley R."/>
            <person name="Andreopoulos W."/>
            <person name="He G."/>
            <person name="Johnson J."/>
            <person name="Nolan M."/>
            <person name="Tritt A."/>
            <person name="Barry K.W."/>
            <person name="Grigoriev I.V."/>
            <person name="Nagy L.G."/>
            <person name="Hibbett D."/>
            <person name="Henrissat B."/>
            <person name="Matheny P.B."/>
            <person name="Labbe J."/>
            <person name="Martin F.M."/>
        </authorList>
    </citation>
    <scope>NUCLEOTIDE SEQUENCE</scope>
    <source>
        <strain evidence="1">FP105234-sp</strain>
    </source>
</reference>
<gene>
    <name evidence="1" type="ORF">FA95DRAFT_1607656</name>
</gene>
<reference evidence="1" key="1">
    <citation type="submission" date="2021-02" db="EMBL/GenBank/DDBJ databases">
        <authorList>
            <consortium name="DOE Joint Genome Institute"/>
            <person name="Ahrendt S."/>
            <person name="Looney B.P."/>
            <person name="Miyauchi S."/>
            <person name="Morin E."/>
            <person name="Drula E."/>
            <person name="Courty P.E."/>
            <person name="Chicoki N."/>
            <person name="Fauchery L."/>
            <person name="Kohler A."/>
            <person name="Kuo A."/>
            <person name="Labutti K."/>
            <person name="Pangilinan J."/>
            <person name="Lipzen A."/>
            <person name="Riley R."/>
            <person name="Andreopoulos W."/>
            <person name="He G."/>
            <person name="Johnson J."/>
            <person name="Barry K.W."/>
            <person name="Grigoriev I.V."/>
            <person name="Nagy L."/>
            <person name="Hibbett D."/>
            <person name="Henrissat B."/>
            <person name="Matheny P.B."/>
            <person name="Labbe J."/>
            <person name="Martin F."/>
        </authorList>
    </citation>
    <scope>NUCLEOTIDE SEQUENCE</scope>
    <source>
        <strain evidence="1">FP105234-sp</strain>
    </source>
</reference>
<protein>
    <submittedName>
        <fullName evidence="1">Uncharacterized protein</fullName>
    </submittedName>
</protein>
<organism evidence="1 2">
    <name type="scientific">Auriscalpium vulgare</name>
    <dbReference type="NCBI Taxonomy" id="40419"/>
    <lineage>
        <taxon>Eukaryota</taxon>
        <taxon>Fungi</taxon>
        <taxon>Dikarya</taxon>
        <taxon>Basidiomycota</taxon>
        <taxon>Agaricomycotina</taxon>
        <taxon>Agaricomycetes</taxon>
        <taxon>Russulales</taxon>
        <taxon>Auriscalpiaceae</taxon>
        <taxon>Auriscalpium</taxon>
    </lineage>
</organism>
<comment type="caution">
    <text evidence="1">The sequence shown here is derived from an EMBL/GenBank/DDBJ whole genome shotgun (WGS) entry which is preliminary data.</text>
</comment>
<keyword evidence="2" id="KW-1185">Reference proteome</keyword>
<evidence type="ECO:0000313" key="1">
    <source>
        <dbReference type="EMBL" id="KAI0045475.1"/>
    </source>
</evidence>
<name>A0ACB8RNH6_9AGAM</name>
<sequence length="188" mass="22582">MDDRRKKKDYMRHRDKRLEYQQFYNSIKRASRRKVSKAQRLHTEHARKVARHYHLPPPYRSKIASILKDEDSQRTPQMRRLEDEVWRDWTALREDLMATLKDNWMPRYIEEVHAAINEQLGHVQTLRDSGLASEKKIHAHRRFIAGLHQEIEIIQCGLDVYEASVFADVFIFGGRSVRKAYFRQVYGF</sequence>